<dbReference type="PANTHER" id="PTHR34408:SF1">
    <property type="entry name" value="GLYCOSYL HYDROLASE FAMILY 19 DOMAIN-CONTAINING PROTEIN HI_1415"/>
    <property type="match status" value="1"/>
</dbReference>
<accession>A0A679J1U9</accession>
<feature type="region of interest" description="Disordered" evidence="1">
    <location>
        <begin position="908"/>
        <end position="928"/>
    </location>
</feature>
<dbReference type="EMBL" id="LR743507">
    <property type="protein sequence ID" value="CAA2100709.1"/>
    <property type="molecule type" value="Genomic_DNA"/>
</dbReference>
<dbReference type="Gene3D" id="3.90.70.10">
    <property type="entry name" value="Cysteine proteinases"/>
    <property type="match status" value="1"/>
</dbReference>
<dbReference type="SUPFAM" id="SSF54001">
    <property type="entry name" value="Cysteine proteinases"/>
    <property type="match status" value="1"/>
</dbReference>
<dbReference type="RefSeq" id="WP_339088609.1">
    <property type="nucleotide sequence ID" value="NZ_LR743507.1"/>
</dbReference>
<evidence type="ECO:0000256" key="1">
    <source>
        <dbReference type="SAM" id="MobiDB-lite"/>
    </source>
</evidence>
<dbReference type="GO" id="GO:0016998">
    <property type="term" value="P:cell wall macromolecule catabolic process"/>
    <property type="evidence" value="ECO:0007669"/>
    <property type="project" value="InterPro"/>
</dbReference>
<name>A0A679J1U9_VARPD</name>
<evidence type="ECO:0000313" key="4">
    <source>
        <dbReference type="EMBL" id="CAA2100709.1"/>
    </source>
</evidence>
<dbReference type="CDD" id="cd02619">
    <property type="entry name" value="Peptidase_C1"/>
    <property type="match status" value="1"/>
</dbReference>
<dbReference type="InterPro" id="IPR023346">
    <property type="entry name" value="Lysozyme-like_dom_sf"/>
</dbReference>
<feature type="compositionally biased region" description="Basic and acidic residues" evidence="1">
    <location>
        <begin position="909"/>
        <end position="928"/>
    </location>
</feature>
<dbReference type="Pfam" id="PF00112">
    <property type="entry name" value="Peptidase_C1"/>
    <property type="match status" value="1"/>
</dbReference>
<feature type="domain" description="Glycoside hydrolase family 19 catalytic" evidence="3">
    <location>
        <begin position="41"/>
        <end position="181"/>
    </location>
</feature>
<protein>
    <recommendedName>
        <fullName evidence="5">Peptidase C1</fullName>
    </recommendedName>
</protein>
<feature type="domain" description="Peptidase C1A papain C-terminal" evidence="2">
    <location>
        <begin position="299"/>
        <end position="489"/>
    </location>
</feature>
<evidence type="ECO:0000259" key="3">
    <source>
        <dbReference type="Pfam" id="PF00182"/>
    </source>
</evidence>
<dbReference type="InterPro" id="IPR038765">
    <property type="entry name" value="Papain-like_cys_pep_sf"/>
</dbReference>
<dbReference type="Gene3D" id="1.10.530.10">
    <property type="match status" value="1"/>
</dbReference>
<proteinExistence type="predicted"/>
<dbReference type="PANTHER" id="PTHR34408">
    <property type="entry name" value="FAMILY PROTEIN, PUTATIVE-RELATED"/>
    <property type="match status" value="1"/>
</dbReference>
<dbReference type="GO" id="GO:0008234">
    <property type="term" value="F:cysteine-type peptidase activity"/>
    <property type="evidence" value="ECO:0007669"/>
    <property type="project" value="InterPro"/>
</dbReference>
<feature type="region of interest" description="Disordered" evidence="1">
    <location>
        <begin position="229"/>
        <end position="260"/>
    </location>
</feature>
<dbReference type="SUPFAM" id="SSF53474">
    <property type="entry name" value="alpha/beta-Hydrolases"/>
    <property type="match status" value="1"/>
</dbReference>
<dbReference type="InterPro" id="IPR000668">
    <property type="entry name" value="Peptidase_C1A_C"/>
</dbReference>
<sequence length="928" mass="100184">MLTDLQLAQIMRNASQRRRALFLQPLNDAMAAHGIDTPLRMAAFLAQLAHESGELQFMEEIWGPTAAQKRYEPPGDLARRLGNTQPGDGRRFKGRGPIQITGRANYKTFGDLMGLDLVGNPDQAATPEVGFAIAGLFWERKGLNALADAGDFTEITRRINGGQNGAAERERFYGVAKQVLGAGAPVQSPAGARAAAGKGARARAGTAAADALERGPELIALDTEAQAAGGQVAAKRPTGRTKKRAGSPEAGAATDDAAPRRVLDARPDTLDFRDLMYIPTLIEVPTHVPLGDYMEHGVPILDQGSEGACTGFGLATVANYLLLRRRVVPDNVPVSPRMFYELARRYDEWPGENYSGSSARGAMKGWHKHGVCSETLFPYKPAKKSDPQGLTDARTSDALRRPLGAYFRVNHKDIVAMHTALAEVGILYVTCTVHTGWNDVGADGVITQSPSITGGHAFAIVAFDDQGFWLQNSWGPGWGRQGFARISYDDWLENGSDAWVARLGAPVTLRRLESIAAVHSAAAAQSNAYSFADLRPHIVSVGNNGTLKAGGDYGCTEAELARIFEDDIPRVTQGWDKPRILLYAHGGLVGEQAATQRLAEYRPPLLGGNVYPLAFIWRTDYWTTVTNILKDTVSRRRPEGALDATKDFMLDRLDDALEPLARVLTGKSAWDEMKQNALATSAPGGAAVLVADHLKALAKKLPGLEIHMVGHSAGSILLAPVVKLLTDRGLKVETCTLWAPACTVDLFRSAYLPAMQKGTLGKMAVFALSDKTERDDNCARIYNKSLLYLVSAAFEKEARIPLFREGEPILGMERWIDADLRQTFQKLGAELVLAPNNQPADSQSASAAMHHGDFDDDEKTVMSTFRRIVAGAKPPSQAARGIGKAGAALAQPMAAPAGAGRGAAVPMFRRSESSLRDQRTLIDLKTMR</sequence>
<dbReference type="GO" id="GO:0006508">
    <property type="term" value="P:proteolysis"/>
    <property type="evidence" value="ECO:0007669"/>
    <property type="project" value="InterPro"/>
</dbReference>
<dbReference type="InterPro" id="IPR052354">
    <property type="entry name" value="Cell_Wall_Dynamics_Protein"/>
</dbReference>
<dbReference type="GO" id="GO:0004568">
    <property type="term" value="F:chitinase activity"/>
    <property type="evidence" value="ECO:0007669"/>
    <property type="project" value="InterPro"/>
</dbReference>
<evidence type="ECO:0000259" key="2">
    <source>
        <dbReference type="Pfam" id="PF00112"/>
    </source>
</evidence>
<dbReference type="GO" id="GO:0006032">
    <property type="term" value="P:chitin catabolic process"/>
    <property type="evidence" value="ECO:0007669"/>
    <property type="project" value="InterPro"/>
</dbReference>
<evidence type="ECO:0008006" key="5">
    <source>
        <dbReference type="Google" id="ProtNLM"/>
    </source>
</evidence>
<dbReference type="InterPro" id="IPR029058">
    <property type="entry name" value="AB_hydrolase_fold"/>
</dbReference>
<reference evidence="4" key="1">
    <citation type="submission" date="2019-12" db="EMBL/GenBank/DDBJ databases">
        <authorList>
            <person name="Cremers G."/>
        </authorList>
    </citation>
    <scope>NUCLEOTIDE SEQUENCE</scope>
    <source>
        <strain evidence="4">Vvax</strain>
    </source>
</reference>
<dbReference type="Pfam" id="PF00182">
    <property type="entry name" value="Glyco_hydro_19"/>
    <property type="match status" value="1"/>
</dbReference>
<gene>
    <name evidence="4" type="ORF">VVAX_00880</name>
</gene>
<dbReference type="InterPro" id="IPR000726">
    <property type="entry name" value="Glyco_hydro_19_cat"/>
</dbReference>
<dbReference type="SUPFAM" id="SSF53955">
    <property type="entry name" value="Lysozyme-like"/>
    <property type="match status" value="1"/>
</dbReference>
<organism evidence="4">
    <name type="scientific">Variovorax paradoxus</name>
    <dbReference type="NCBI Taxonomy" id="34073"/>
    <lineage>
        <taxon>Bacteria</taxon>
        <taxon>Pseudomonadati</taxon>
        <taxon>Pseudomonadota</taxon>
        <taxon>Betaproteobacteria</taxon>
        <taxon>Burkholderiales</taxon>
        <taxon>Comamonadaceae</taxon>
        <taxon>Variovorax</taxon>
    </lineage>
</organism>
<dbReference type="AlphaFoldDB" id="A0A679J1U9"/>